<gene>
    <name evidence="2" type="ORF">ACFO0B_19940</name>
</gene>
<dbReference type="PROSITE" id="PS51257">
    <property type="entry name" value="PROKAR_LIPOPROTEIN"/>
    <property type="match status" value="1"/>
</dbReference>
<accession>A0ABV8DWF5</accession>
<proteinExistence type="predicted"/>
<dbReference type="InterPro" id="IPR024520">
    <property type="entry name" value="DUF3558"/>
</dbReference>
<keyword evidence="1" id="KW-0732">Signal</keyword>
<evidence type="ECO:0000256" key="1">
    <source>
        <dbReference type="SAM" id="SignalP"/>
    </source>
</evidence>
<feature type="chain" id="PRO_5045416646" evidence="1">
    <location>
        <begin position="20"/>
        <end position="187"/>
    </location>
</feature>
<dbReference type="Proteomes" id="UP001595696">
    <property type="component" value="Unassembled WGS sequence"/>
</dbReference>
<sequence length="187" mass="19963">MRRAGFVAGVLAVACLSAACGPTAEEVTPETSAITTVSPSTKVDPDAGLWDPCRLPDSAISATGLDPRSKIPDVVGVDFDGWQVCNWSPEPPDWYELTIFSGSPTLDEVRQRKDFTSFKDRSVDGRPGVTFLDVSDSRSLTCSVAVEVPWGTVAFRLIASPVVGKLGDPCSEVIRHADDLAVNLPRS</sequence>
<evidence type="ECO:0000313" key="3">
    <source>
        <dbReference type="Proteomes" id="UP001595696"/>
    </source>
</evidence>
<reference evidence="3" key="1">
    <citation type="journal article" date="2019" name="Int. J. Syst. Evol. Microbiol.">
        <title>The Global Catalogue of Microorganisms (GCM) 10K type strain sequencing project: providing services to taxonomists for standard genome sequencing and annotation.</title>
        <authorList>
            <consortium name="The Broad Institute Genomics Platform"/>
            <consortium name="The Broad Institute Genome Sequencing Center for Infectious Disease"/>
            <person name="Wu L."/>
            <person name="Ma J."/>
        </authorList>
    </citation>
    <scope>NUCLEOTIDE SEQUENCE [LARGE SCALE GENOMIC DNA]</scope>
    <source>
        <strain evidence="3">CGMCC 4.7330</strain>
    </source>
</reference>
<dbReference type="EMBL" id="JBHSAX010000017">
    <property type="protein sequence ID" value="MFC3964263.1"/>
    <property type="molecule type" value="Genomic_DNA"/>
</dbReference>
<comment type="caution">
    <text evidence="2">The sequence shown here is derived from an EMBL/GenBank/DDBJ whole genome shotgun (WGS) entry which is preliminary data.</text>
</comment>
<evidence type="ECO:0000313" key="2">
    <source>
        <dbReference type="EMBL" id="MFC3964263.1"/>
    </source>
</evidence>
<name>A0ABV8DWF5_9NOCA</name>
<feature type="signal peptide" evidence="1">
    <location>
        <begin position="1"/>
        <end position="19"/>
    </location>
</feature>
<protein>
    <submittedName>
        <fullName evidence="2">DUF3558 domain-containing protein</fullName>
    </submittedName>
</protein>
<keyword evidence="3" id="KW-1185">Reference proteome</keyword>
<organism evidence="2 3">
    <name type="scientific">Nocardia jiangsuensis</name>
    <dbReference type="NCBI Taxonomy" id="1691563"/>
    <lineage>
        <taxon>Bacteria</taxon>
        <taxon>Bacillati</taxon>
        <taxon>Actinomycetota</taxon>
        <taxon>Actinomycetes</taxon>
        <taxon>Mycobacteriales</taxon>
        <taxon>Nocardiaceae</taxon>
        <taxon>Nocardia</taxon>
    </lineage>
</organism>
<dbReference type="RefSeq" id="WP_378614034.1">
    <property type="nucleotide sequence ID" value="NZ_JBHSAX010000017.1"/>
</dbReference>
<dbReference type="Pfam" id="PF12079">
    <property type="entry name" value="DUF3558"/>
    <property type="match status" value="1"/>
</dbReference>